<evidence type="ECO:0000313" key="8">
    <source>
        <dbReference type="EMBL" id="MBU2692455.1"/>
    </source>
</evidence>
<dbReference type="InterPro" id="IPR011006">
    <property type="entry name" value="CheY-like_superfamily"/>
</dbReference>
<protein>
    <submittedName>
        <fullName evidence="8">Response regulator</fullName>
    </submittedName>
</protein>
<evidence type="ECO:0000256" key="6">
    <source>
        <dbReference type="PROSITE-ProRule" id="PRU00169"/>
    </source>
</evidence>
<dbReference type="GO" id="GO:0000976">
    <property type="term" value="F:transcription cis-regulatory region binding"/>
    <property type="evidence" value="ECO:0007669"/>
    <property type="project" value="TreeGrafter"/>
</dbReference>
<dbReference type="EMBL" id="JAHJDP010000092">
    <property type="protein sequence ID" value="MBU2692455.1"/>
    <property type="molecule type" value="Genomic_DNA"/>
</dbReference>
<evidence type="ECO:0000313" key="9">
    <source>
        <dbReference type="Proteomes" id="UP000777784"/>
    </source>
</evidence>
<dbReference type="AlphaFoldDB" id="A0A948W7P0"/>
<feature type="domain" description="Response regulatory" evidence="7">
    <location>
        <begin position="3"/>
        <end position="115"/>
    </location>
</feature>
<dbReference type="GO" id="GO:0000156">
    <property type="term" value="F:phosphorelay response regulator activity"/>
    <property type="evidence" value="ECO:0007669"/>
    <property type="project" value="TreeGrafter"/>
</dbReference>
<name>A0A948W7P0_UNCEI</name>
<gene>
    <name evidence="8" type="ORF">KJ970_16155</name>
</gene>
<evidence type="ECO:0000256" key="3">
    <source>
        <dbReference type="ARBA" id="ARBA00023015"/>
    </source>
</evidence>
<dbReference type="SUPFAM" id="SSF52172">
    <property type="entry name" value="CheY-like"/>
    <property type="match status" value="1"/>
</dbReference>
<evidence type="ECO:0000259" key="7">
    <source>
        <dbReference type="PROSITE" id="PS50110"/>
    </source>
</evidence>
<evidence type="ECO:0000256" key="4">
    <source>
        <dbReference type="ARBA" id="ARBA00023125"/>
    </source>
</evidence>
<dbReference type="PANTHER" id="PTHR48111">
    <property type="entry name" value="REGULATOR OF RPOS"/>
    <property type="match status" value="1"/>
</dbReference>
<keyword evidence="3" id="KW-0805">Transcription regulation</keyword>
<keyword evidence="5" id="KW-0804">Transcription</keyword>
<sequence>MATILIIEDEEILRDLYSAEFEDEEYHVLTASEGAMGLQLIRRGSIDLVILDLSLPDISGIQVLRTALEEIPELPVVINTAYPIHHNDFSTWSSAAYILKSADLGPLKDAVSRILRRKAGARQGVNNAPLKVEMERAVDPRRLDSISRL</sequence>
<dbReference type="Proteomes" id="UP000777784">
    <property type="component" value="Unassembled WGS sequence"/>
</dbReference>
<dbReference type="Pfam" id="PF00072">
    <property type="entry name" value="Response_reg"/>
    <property type="match status" value="1"/>
</dbReference>
<evidence type="ECO:0000256" key="1">
    <source>
        <dbReference type="ARBA" id="ARBA00022553"/>
    </source>
</evidence>
<dbReference type="GO" id="GO:0032993">
    <property type="term" value="C:protein-DNA complex"/>
    <property type="evidence" value="ECO:0007669"/>
    <property type="project" value="TreeGrafter"/>
</dbReference>
<keyword evidence="2" id="KW-0902">Two-component regulatory system</keyword>
<keyword evidence="4" id="KW-0238">DNA-binding</keyword>
<organism evidence="8 9">
    <name type="scientific">Eiseniibacteriota bacterium</name>
    <dbReference type="NCBI Taxonomy" id="2212470"/>
    <lineage>
        <taxon>Bacteria</taxon>
        <taxon>Candidatus Eiseniibacteriota</taxon>
    </lineage>
</organism>
<comment type="caution">
    <text evidence="8">The sequence shown here is derived from an EMBL/GenBank/DDBJ whole genome shotgun (WGS) entry which is preliminary data.</text>
</comment>
<accession>A0A948W7P0</accession>
<dbReference type="InterPro" id="IPR039420">
    <property type="entry name" value="WalR-like"/>
</dbReference>
<dbReference type="InterPro" id="IPR001789">
    <property type="entry name" value="Sig_transdc_resp-reg_receiver"/>
</dbReference>
<evidence type="ECO:0000256" key="2">
    <source>
        <dbReference type="ARBA" id="ARBA00023012"/>
    </source>
</evidence>
<dbReference type="Gene3D" id="3.40.50.2300">
    <property type="match status" value="1"/>
</dbReference>
<feature type="modified residue" description="4-aspartylphosphate" evidence="6">
    <location>
        <position position="52"/>
    </location>
</feature>
<proteinExistence type="predicted"/>
<dbReference type="PROSITE" id="PS50110">
    <property type="entry name" value="RESPONSE_REGULATORY"/>
    <property type="match status" value="1"/>
</dbReference>
<dbReference type="GO" id="GO:0005829">
    <property type="term" value="C:cytosol"/>
    <property type="evidence" value="ECO:0007669"/>
    <property type="project" value="TreeGrafter"/>
</dbReference>
<reference evidence="8" key="1">
    <citation type="submission" date="2021-05" db="EMBL/GenBank/DDBJ databases">
        <title>Energy efficiency and biological interactions define the core microbiome of deep oligotrophic groundwater.</title>
        <authorList>
            <person name="Mehrshad M."/>
            <person name="Lopez-Fernandez M."/>
            <person name="Bell E."/>
            <person name="Bernier-Latmani R."/>
            <person name="Bertilsson S."/>
            <person name="Dopson M."/>
        </authorList>
    </citation>
    <scope>NUCLEOTIDE SEQUENCE</scope>
    <source>
        <strain evidence="8">Modern_marine.mb.64</strain>
    </source>
</reference>
<dbReference type="GO" id="GO:0006355">
    <property type="term" value="P:regulation of DNA-templated transcription"/>
    <property type="evidence" value="ECO:0007669"/>
    <property type="project" value="TreeGrafter"/>
</dbReference>
<keyword evidence="1 6" id="KW-0597">Phosphoprotein</keyword>
<evidence type="ECO:0000256" key="5">
    <source>
        <dbReference type="ARBA" id="ARBA00023163"/>
    </source>
</evidence>
<dbReference type="SMART" id="SM00448">
    <property type="entry name" value="REC"/>
    <property type="match status" value="1"/>
</dbReference>
<dbReference type="PANTHER" id="PTHR48111:SF1">
    <property type="entry name" value="TWO-COMPONENT RESPONSE REGULATOR ORR33"/>
    <property type="match status" value="1"/>
</dbReference>